<dbReference type="InterPro" id="IPR008969">
    <property type="entry name" value="CarboxyPept-like_regulatory"/>
</dbReference>
<organism evidence="8 9">
    <name type="scientific">Sporocytophaga myxococcoides</name>
    <dbReference type="NCBI Taxonomy" id="153721"/>
    <lineage>
        <taxon>Bacteria</taxon>
        <taxon>Pseudomonadati</taxon>
        <taxon>Bacteroidota</taxon>
        <taxon>Cytophagia</taxon>
        <taxon>Cytophagales</taxon>
        <taxon>Cytophagaceae</taxon>
        <taxon>Sporocytophaga</taxon>
    </lineage>
</organism>
<keyword evidence="6" id="KW-0732">Signal</keyword>
<dbReference type="Pfam" id="PF13620">
    <property type="entry name" value="CarboxypepD_reg"/>
    <property type="match status" value="1"/>
</dbReference>
<dbReference type="Gene3D" id="3.30.1330.60">
    <property type="entry name" value="OmpA-like domain"/>
    <property type="match status" value="1"/>
</dbReference>
<dbReference type="EMBL" id="BBLT01000001">
    <property type="protein sequence ID" value="GAL83018.1"/>
    <property type="molecule type" value="Genomic_DNA"/>
</dbReference>
<accession>A0A098L9W8</accession>
<reference evidence="8 9" key="1">
    <citation type="submission" date="2014-09" db="EMBL/GenBank/DDBJ databases">
        <title>Sporocytophaga myxococcoides PG-01 genome sequencing.</title>
        <authorList>
            <person name="Liu L."/>
            <person name="Gao P.J."/>
            <person name="Chen G.J."/>
            <person name="Wang L.S."/>
        </authorList>
    </citation>
    <scope>NUCLEOTIDE SEQUENCE [LARGE SCALE GENOMIC DNA]</scope>
    <source>
        <strain evidence="8 9">PG-01</strain>
    </source>
</reference>
<dbReference type="Pfam" id="PF00691">
    <property type="entry name" value="OmpA"/>
    <property type="match status" value="1"/>
</dbReference>
<feature type="chain" id="PRO_5001937276" description="OmpA-like domain-containing protein" evidence="6">
    <location>
        <begin position="24"/>
        <end position="661"/>
    </location>
</feature>
<evidence type="ECO:0000256" key="2">
    <source>
        <dbReference type="ARBA" id="ARBA00023136"/>
    </source>
</evidence>
<evidence type="ECO:0000313" key="8">
    <source>
        <dbReference type="EMBL" id="GAL83018.1"/>
    </source>
</evidence>
<name>A0A098L9W8_9BACT</name>
<dbReference type="SUPFAM" id="SSF103088">
    <property type="entry name" value="OmpA-like"/>
    <property type="match status" value="1"/>
</dbReference>
<dbReference type="InterPro" id="IPR011990">
    <property type="entry name" value="TPR-like_helical_dom_sf"/>
</dbReference>
<dbReference type="InterPro" id="IPR036737">
    <property type="entry name" value="OmpA-like_sf"/>
</dbReference>
<dbReference type="InterPro" id="IPR011042">
    <property type="entry name" value="6-blade_b-propeller_TolB-like"/>
</dbReference>
<dbReference type="InterPro" id="IPR006664">
    <property type="entry name" value="OMP_bac"/>
</dbReference>
<evidence type="ECO:0000256" key="4">
    <source>
        <dbReference type="PROSITE-ProRule" id="PRU00339"/>
    </source>
</evidence>
<proteinExistence type="predicted"/>
<comment type="caution">
    <text evidence="8">The sequence shown here is derived from an EMBL/GenBank/DDBJ whole genome shotgun (WGS) entry which is preliminary data.</text>
</comment>
<dbReference type="Proteomes" id="UP000030185">
    <property type="component" value="Unassembled WGS sequence"/>
</dbReference>
<evidence type="ECO:0000313" key="9">
    <source>
        <dbReference type="Proteomes" id="UP000030185"/>
    </source>
</evidence>
<dbReference type="SUPFAM" id="SSF48452">
    <property type="entry name" value="TPR-like"/>
    <property type="match status" value="1"/>
</dbReference>
<evidence type="ECO:0000256" key="3">
    <source>
        <dbReference type="ARBA" id="ARBA00023237"/>
    </source>
</evidence>
<dbReference type="eggNOG" id="COG2885">
    <property type="taxonomic scope" value="Bacteria"/>
</dbReference>
<dbReference type="InterPro" id="IPR019734">
    <property type="entry name" value="TPR_rpt"/>
</dbReference>
<dbReference type="GO" id="GO:0009279">
    <property type="term" value="C:cell outer membrane"/>
    <property type="evidence" value="ECO:0007669"/>
    <property type="project" value="UniProtKB-SubCell"/>
</dbReference>
<dbReference type="Gene3D" id="1.25.40.10">
    <property type="entry name" value="Tetratricopeptide repeat domain"/>
    <property type="match status" value="1"/>
</dbReference>
<dbReference type="CDD" id="cd07185">
    <property type="entry name" value="OmpA_C-like"/>
    <property type="match status" value="1"/>
</dbReference>
<dbReference type="Gene3D" id="2.60.40.1120">
    <property type="entry name" value="Carboxypeptidase-like, regulatory domain"/>
    <property type="match status" value="1"/>
</dbReference>
<feature type="domain" description="OmpA-like" evidence="7">
    <location>
        <begin position="546"/>
        <end position="661"/>
    </location>
</feature>
<dbReference type="PANTHER" id="PTHR30329">
    <property type="entry name" value="STATOR ELEMENT OF FLAGELLAR MOTOR COMPLEX"/>
    <property type="match status" value="1"/>
</dbReference>
<gene>
    <name evidence="8" type="ORF">MYP_244</name>
</gene>
<dbReference type="PANTHER" id="PTHR30329:SF21">
    <property type="entry name" value="LIPOPROTEIN YIAD-RELATED"/>
    <property type="match status" value="1"/>
</dbReference>
<dbReference type="STRING" id="153721.MYP_244"/>
<keyword evidence="4" id="KW-0802">TPR repeat</keyword>
<evidence type="ECO:0000256" key="6">
    <source>
        <dbReference type="SAM" id="SignalP"/>
    </source>
</evidence>
<dbReference type="InterPro" id="IPR050330">
    <property type="entry name" value="Bact_OuterMem_StrucFunc"/>
</dbReference>
<dbReference type="Pfam" id="PF07676">
    <property type="entry name" value="PD40"/>
    <property type="match status" value="4"/>
</dbReference>
<dbReference type="RefSeq" id="WP_045457330.1">
    <property type="nucleotide sequence ID" value="NZ_BBLT01000001.1"/>
</dbReference>
<dbReference type="Gene3D" id="2.120.10.30">
    <property type="entry name" value="TolB, C-terminal domain"/>
    <property type="match status" value="1"/>
</dbReference>
<dbReference type="InterPro" id="IPR006665">
    <property type="entry name" value="OmpA-like"/>
</dbReference>
<keyword evidence="3" id="KW-0998">Cell outer membrane</keyword>
<dbReference type="OrthoDB" id="1488841at2"/>
<evidence type="ECO:0000256" key="5">
    <source>
        <dbReference type="PROSITE-ProRule" id="PRU00473"/>
    </source>
</evidence>
<dbReference type="PROSITE" id="PS50005">
    <property type="entry name" value="TPR"/>
    <property type="match status" value="1"/>
</dbReference>
<sequence length="661" mass="74046">MKKLCFFIICLSYSLLVSISVRAQGEKKIIKEAEAALAQKDKKKALELYLNALEINPNKADVNYKVGILYLESDFKFKALSYLEKASALGLSSDYPITKYLGIANQFNHNFEKAIENYQNYRGAITDKEEIKKVDRRIYECRNGIEFIANPVPVKIDNLGPAINTLFPEYAPVISADDSILIFTSRRPGSTGGITDQSGMYFEDLYVSKKTHEGWVKPQNLGFPVNTTSHEASVGISPDGNQLFIYKDNGNGDIYVCSISEDNKWSKPVSVGSEVNSVKYFENGACLSFDGKKLFFASNREGGAGGNDIWVTQKQDNGSWGKPSNLGLPINTEADEESPFMDLDGKTLYFSSRSHKGMGGFDIFKSVFNEESQKWSVPENLGYPINSADNDLYFILSGDGRHGYYASVKEGGYGDKDIYRISMPPRSDYQDLQARLQTIREKKYSSNPPFDKANSYIISGKVLDSSSTKSISNALVQVKDNKGNVINEIFSKPDGEYYIKISIDTPGAYVLSAYAKGYGPFLKDIEIHKEKNTTHIQVADIKLKKLDLGERFVLRNIYFDFDKSELKPESKSDLENLIILLNDNPSIKIEIGGYTDSKGEKEYNRNLSQKRAEAVLNYLVSRGISKKRLIAKGYGESSSITKGQVNQEEISRRTEFVIIDK</sequence>
<keyword evidence="2 5" id="KW-0472">Membrane</keyword>
<dbReference type="SUPFAM" id="SSF82171">
    <property type="entry name" value="DPP6 N-terminal domain-like"/>
    <property type="match status" value="1"/>
</dbReference>
<dbReference type="InterPro" id="IPR011659">
    <property type="entry name" value="WD40"/>
</dbReference>
<evidence type="ECO:0000259" key="7">
    <source>
        <dbReference type="PROSITE" id="PS51123"/>
    </source>
</evidence>
<dbReference type="PROSITE" id="PS51123">
    <property type="entry name" value="OMPA_2"/>
    <property type="match status" value="1"/>
</dbReference>
<protein>
    <recommendedName>
        <fullName evidence="7">OmpA-like domain-containing protein</fullName>
    </recommendedName>
</protein>
<feature type="repeat" description="TPR" evidence="4">
    <location>
        <begin position="26"/>
        <end position="59"/>
    </location>
</feature>
<comment type="subcellular location">
    <subcellularLocation>
        <location evidence="1">Cell outer membrane</location>
    </subcellularLocation>
</comment>
<dbReference type="PRINTS" id="PR01021">
    <property type="entry name" value="OMPADOMAIN"/>
</dbReference>
<dbReference type="eggNOG" id="COG0457">
    <property type="taxonomic scope" value="Bacteria"/>
</dbReference>
<dbReference type="eggNOG" id="COG0823">
    <property type="taxonomic scope" value="Bacteria"/>
</dbReference>
<keyword evidence="9" id="KW-1185">Reference proteome</keyword>
<dbReference type="SUPFAM" id="SSF49464">
    <property type="entry name" value="Carboxypeptidase regulatory domain-like"/>
    <property type="match status" value="1"/>
</dbReference>
<dbReference type="AlphaFoldDB" id="A0A098L9W8"/>
<feature type="signal peptide" evidence="6">
    <location>
        <begin position="1"/>
        <end position="23"/>
    </location>
</feature>
<evidence type="ECO:0000256" key="1">
    <source>
        <dbReference type="ARBA" id="ARBA00004442"/>
    </source>
</evidence>